<protein>
    <submittedName>
        <fullName evidence="1">Lipoprotein</fullName>
    </submittedName>
</protein>
<organism evidence="1 2">
    <name type="scientific">Desulfosarcina ovata subsp. sediminis</name>
    <dbReference type="NCBI Taxonomy" id="885957"/>
    <lineage>
        <taxon>Bacteria</taxon>
        <taxon>Pseudomonadati</taxon>
        <taxon>Thermodesulfobacteriota</taxon>
        <taxon>Desulfobacteria</taxon>
        <taxon>Desulfobacterales</taxon>
        <taxon>Desulfosarcinaceae</taxon>
        <taxon>Desulfosarcina</taxon>
    </lineage>
</organism>
<dbReference type="Proteomes" id="UP000425960">
    <property type="component" value="Chromosome"/>
</dbReference>
<dbReference type="KEGG" id="dov:DSCO28_44330"/>
<name>A0A5K7ZUG4_9BACT</name>
<dbReference type="AlphaFoldDB" id="A0A5K7ZUG4"/>
<reference evidence="1 2" key="1">
    <citation type="submission" date="2019-11" db="EMBL/GenBank/DDBJ databases">
        <title>Comparative genomics of hydrocarbon-degrading Desulfosarcina strains.</title>
        <authorList>
            <person name="Watanabe M."/>
            <person name="Kojima H."/>
            <person name="Fukui M."/>
        </authorList>
    </citation>
    <scope>NUCLEOTIDE SEQUENCE [LARGE SCALE GENOMIC DNA]</scope>
    <source>
        <strain evidence="1 2">28bB2T</strain>
    </source>
</reference>
<evidence type="ECO:0000313" key="1">
    <source>
        <dbReference type="EMBL" id="BBO83867.1"/>
    </source>
</evidence>
<evidence type="ECO:0000313" key="2">
    <source>
        <dbReference type="Proteomes" id="UP000425960"/>
    </source>
</evidence>
<keyword evidence="1" id="KW-0449">Lipoprotein</keyword>
<dbReference type="EMBL" id="AP021876">
    <property type="protein sequence ID" value="BBO83867.1"/>
    <property type="molecule type" value="Genomic_DNA"/>
</dbReference>
<accession>A0A5K7ZUG4</accession>
<gene>
    <name evidence="1" type="ORF">DSCO28_44330</name>
</gene>
<sequence>MLVDGAQIGGRAYVERSEAQDAFGFDIRGAGMLPVQVVIDNQGSLALEINPGQTFLEDAEGNLWPILTDTFAYERATKYAQTNKIFKEGAYGGVLGAAAGAVVGAAVGIVTGDNVGEAIGKGAAVGAAAGSVIGGTKGAASSSDARRAIINDLRDKSLENRSILPGNLAHGIIFFPGEATSAKQLRLQLRETDNGRLHTVFLSF</sequence>
<proteinExistence type="predicted"/>